<evidence type="ECO:0000256" key="3">
    <source>
        <dbReference type="ARBA" id="ARBA00022448"/>
    </source>
</evidence>
<dbReference type="InterPro" id="IPR010086">
    <property type="entry name" value="Flavodoxin_lc"/>
</dbReference>
<dbReference type="NCBIfam" id="NF006739">
    <property type="entry name" value="PRK09267.1-5"/>
    <property type="match status" value="1"/>
</dbReference>
<evidence type="ECO:0000256" key="5">
    <source>
        <dbReference type="ARBA" id="ARBA00022643"/>
    </source>
</evidence>
<dbReference type="GO" id="GO:0010181">
    <property type="term" value="F:FMN binding"/>
    <property type="evidence" value="ECO:0007669"/>
    <property type="project" value="UniProtKB-UniRule"/>
</dbReference>
<dbReference type="NCBIfam" id="TIGR01752">
    <property type="entry name" value="flav_long"/>
    <property type="match status" value="1"/>
</dbReference>
<dbReference type="RefSeq" id="WP_111360128.1">
    <property type="nucleotide sequence ID" value="NZ_NHSK01000230.1"/>
</dbReference>
<dbReference type="PROSITE" id="PS50902">
    <property type="entry name" value="FLAVODOXIN_LIKE"/>
    <property type="match status" value="1"/>
</dbReference>
<evidence type="ECO:0000256" key="4">
    <source>
        <dbReference type="ARBA" id="ARBA00022630"/>
    </source>
</evidence>
<dbReference type="EMBL" id="NPEU01000574">
    <property type="protein sequence ID" value="RAI30747.1"/>
    <property type="molecule type" value="Genomic_DNA"/>
</dbReference>
<accession>A0A327JX14</accession>
<dbReference type="OrthoDB" id="359268at2"/>
<evidence type="ECO:0000256" key="7">
    <source>
        <dbReference type="PIRNR" id="PIRNR038996"/>
    </source>
</evidence>
<dbReference type="Gene3D" id="3.40.50.360">
    <property type="match status" value="1"/>
</dbReference>
<reference evidence="9 10" key="1">
    <citation type="submission" date="2017-07" db="EMBL/GenBank/DDBJ databases">
        <title>Draft Genome Sequences of Select Purple Nonsulfur Bacteria.</title>
        <authorList>
            <person name="Lasarre B."/>
            <person name="Mckinlay J.B."/>
        </authorList>
    </citation>
    <scope>NUCLEOTIDE SEQUENCE [LARGE SCALE GENOMIC DNA]</scope>
    <source>
        <strain evidence="9 10">DSM 11907</strain>
    </source>
</reference>
<evidence type="ECO:0000256" key="1">
    <source>
        <dbReference type="ARBA" id="ARBA00001917"/>
    </source>
</evidence>
<dbReference type="Proteomes" id="UP000248863">
    <property type="component" value="Unassembled WGS sequence"/>
</dbReference>
<keyword evidence="6 7" id="KW-0249">Electron transport</keyword>
<dbReference type="AlphaFoldDB" id="A0A327JX14"/>
<comment type="caution">
    <text evidence="9">The sequence shown here is derived from an EMBL/GenBank/DDBJ whole genome shotgun (WGS) entry which is preliminary data.</text>
</comment>
<dbReference type="InterPro" id="IPR008254">
    <property type="entry name" value="Flavodoxin/NO_synth"/>
</dbReference>
<organism evidence="9 10">
    <name type="scientific">Rhodoplanes elegans</name>
    <dbReference type="NCBI Taxonomy" id="29408"/>
    <lineage>
        <taxon>Bacteria</taxon>
        <taxon>Pseudomonadati</taxon>
        <taxon>Pseudomonadota</taxon>
        <taxon>Alphaproteobacteria</taxon>
        <taxon>Hyphomicrobiales</taxon>
        <taxon>Nitrobacteraceae</taxon>
        <taxon>Rhodoplanes</taxon>
    </lineage>
</organism>
<evidence type="ECO:0000256" key="2">
    <source>
        <dbReference type="ARBA" id="ARBA00005267"/>
    </source>
</evidence>
<keyword evidence="3 7" id="KW-0813">Transport</keyword>
<dbReference type="InterPro" id="IPR029039">
    <property type="entry name" value="Flavoprotein-like_sf"/>
</dbReference>
<evidence type="ECO:0000256" key="6">
    <source>
        <dbReference type="ARBA" id="ARBA00022982"/>
    </source>
</evidence>
<dbReference type="InterPro" id="IPR001226">
    <property type="entry name" value="Flavodoxin_CS"/>
</dbReference>
<dbReference type="PANTHER" id="PTHR42809">
    <property type="entry name" value="FLAVODOXIN 2"/>
    <property type="match status" value="1"/>
</dbReference>
<dbReference type="GO" id="GO:0009055">
    <property type="term" value="F:electron transfer activity"/>
    <property type="evidence" value="ECO:0007669"/>
    <property type="project" value="UniProtKB-UniRule"/>
</dbReference>
<comment type="similarity">
    <text evidence="2 7">Belongs to the flavodoxin family.</text>
</comment>
<sequence>MSVNVIYGSDAGATRAVASRIAKRVQGKAIDVAQATTADFETCSLLILGSPTYGAGDLQTDWEFGGLDKLAAANLAGKKVALFGTGDQASYPDSFVDAMGLLYDQVVAKGAIVVGFTATAGYDYTASKAERDGKFVGLALDEDGESSKSDKRITAWISQLL</sequence>
<dbReference type="InterPro" id="IPR050619">
    <property type="entry name" value="Flavodoxin"/>
</dbReference>
<feature type="domain" description="Flavodoxin-like" evidence="8">
    <location>
        <begin position="3"/>
        <end position="161"/>
    </location>
</feature>
<dbReference type="Pfam" id="PF00258">
    <property type="entry name" value="Flavodoxin_1"/>
    <property type="match status" value="1"/>
</dbReference>
<comment type="cofactor">
    <cofactor evidence="1 7">
        <name>FMN</name>
        <dbReference type="ChEBI" id="CHEBI:58210"/>
    </cofactor>
</comment>
<dbReference type="PROSITE" id="PS00201">
    <property type="entry name" value="FLAVODOXIN"/>
    <property type="match status" value="1"/>
</dbReference>
<dbReference type="NCBIfam" id="NF006736">
    <property type="entry name" value="PRK09267.1-2"/>
    <property type="match status" value="1"/>
</dbReference>
<protein>
    <recommendedName>
        <fullName evidence="7">Flavodoxin</fullName>
    </recommendedName>
</protein>
<evidence type="ECO:0000313" key="10">
    <source>
        <dbReference type="Proteomes" id="UP000248863"/>
    </source>
</evidence>
<keyword evidence="5 7" id="KW-0288">FMN</keyword>
<keyword evidence="10" id="KW-1185">Reference proteome</keyword>
<keyword evidence="4 7" id="KW-0285">Flavoprotein</keyword>
<dbReference type="PANTHER" id="PTHR42809:SF1">
    <property type="entry name" value="FLAVODOXIN 1"/>
    <property type="match status" value="1"/>
</dbReference>
<evidence type="ECO:0000259" key="8">
    <source>
        <dbReference type="PROSITE" id="PS50902"/>
    </source>
</evidence>
<dbReference type="PIRSF" id="PIRSF038996">
    <property type="entry name" value="FldA"/>
    <property type="match status" value="1"/>
</dbReference>
<name>A0A327JX14_9BRAD</name>
<comment type="function">
    <text evidence="7">Low-potential electron donor to a number of redox enzymes.</text>
</comment>
<evidence type="ECO:0000313" key="9">
    <source>
        <dbReference type="EMBL" id="RAI30747.1"/>
    </source>
</evidence>
<dbReference type="SUPFAM" id="SSF52218">
    <property type="entry name" value="Flavoproteins"/>
    <property type="match status" value="1"/>
</dbReference>
<gene>
    <name evidence="9" type="ORF">CH338_27085</name>
</gene>
<proteinExistence type="inferred from homology"/>